<dbReference type="AlphaFoldDB" id="A0AAN4ZXJ4"/>
<protein>
    <submittedName>
        <fullName evidence="2">Glycosyl transferase</fullName>
    </submittedName>
</protein>
<dbReference type="Gene3D" id="3.90.550.10">
    <property type="entry name" value="Spore Coat Polysaccharide Biosynthesis Protein SpsA, Chain A"/>
    <property type="match status" value="1"/>
</dbReference>
<dbReference type="RefSeq" id="WP_051646099.1">
    <property type="nucleotide sequence ID" value="NZ_BNAB01000001.1"/>
</dbReference>
<keyword evidence="2" id="KW-0808">Transferase</keyword>
<reference evidence="3 4" key="2">
    <citation type="submission" date="2016-10" db="EMBL/GenBank/DDBJ databases">
        <authorList>
            <person name="Varghese N."/>
            <person name="Submissions S."/>
        </authorList>
    </citation>
    <scope>NUCLEOTIDE SEQUENCE [LARGE SCALE GENOMIC DNA]</scope>
    <source>
        <strain evidence="3 4">DSM 24802</strain>
    </source>
</reference>
<organism evidence="2 5">
    <name type="scientific">Allgaiera indica</name>
    <dbReference type="NCBI Taxonomy" id="765699"/>
    <lineage>
        <taxon>Bacteria</taxon>
        <taxon>Pseudomonadati</taxon>
        <taxon>Pseudomonadota</taxon>
        <taxon>Alphaproteobacteria</taxon>
        <taxon>Rhodobacterales</taxon>
        <taxon>Paracoccaceae</taxon>
        <taxon>Allgaiera</taxon>
    </lineage>
</organism>
<comment type="caution">
    <text evidence="2">The sequence shown here is derived from an EMBL/GenBank/DDBJ whole genome shotgun (WGS) entry which is preliminary data.</text>
</comment>
<dbReference type="Proteomes" id="UP000199541">
    <property type="component" value="Unassembled WGS sequence"/>
</dbReference>
<dbReference type="PANTHER" id="PTHR43179">
    <property type="entry name" value="RHAMNOSYLTRANSFERASE WBBL"/>
    <property type="match status" value="1"/>
</dbReference>
<dbReference type="EMBL" id="FNOB01000001">
    <property type="protein sequence ID" value="SDW10523.1"/>
    <property type="molecule type" value="Genomic_DNA"/>
</dbReference>
<evidence type="ECO:0000313" key="4">
    <source>
        <dbReference type="Proteomes" id="UP000199541"/>
    </source>
</evidence>
<dbReference type="GO" id="GO:0016740">
    <property type="term" value="F:transferase activity"/>
    <property type="evidence" value="ECO:0007669"/>
    <property type="project" value="UniProtKB-KW"/>
</dbReference>
<dbReference type="CDD" id="cd04186">
    <property type="entry name" value="GT_2_like_c"/>
    <property type="match status" value="1"/>
</dbReference>
<dbReference type="EMBL" id="BNAB01000001">
    <property type="protein sequence ID" value="GHD98579.1"/>
    <property type="molecule type" value="Genomic_DNA"/>
</dbReference>
<dbReference type="SUPFAM" id="SSF53448">
    <property type="entry name" value="Nucleotide-diphospho-sugar transferases"/>
    <property type="match status" value="1"/>
</dbReference>
<feature type="domain" description="Glycosyltransferase 2-like" evidence="1">
    <location>
        <begin position="10"/>
        <end position="136"/>
    </location>
</feature>
<name>A0AAN4ZXJ4_9RHOB</name>
<dbReference type="InterPro" id="IPR029044">
    <property type="entry name" value="Nucleotide-diphossugar_trans"/>
</dbReference>
<dbReference type="Proteomes" id="UP000634647">
    <property type="component" value="Unassembled WGS sequence"/>
</dbReference>
<accession>A0AAN4ZXJ4</accession>
<evidence type="ECO:0000313" key="3">
    <source>
        <dbReference type="EMBL" id="SDW10523.1"/>
    </source>
</evidence>
<evidence type="ECO:0000313" key="2">
    <source>
        <dbReference type="EMBL" id="GHD98579.1"/>
    </source>
</evidence>
<dbReference type="PANTHER" id="PTHR43179:SF7">
    <property type="entry name" value="RHAMNOSYLTRANSFERASE WBBL"/>
    <property type="match status" value="1"/>
</dbReference>
<evidence type="ECO:0000313" key="5">
    <source>
        <dbReference type="Proteomes" id="UP000634647"/>
    </source>
</evidence>
<keyword evidence="4" id="KW-1185">Reference proteome</keyword>
<proteinExistence type="predicted"/>
<reference evidence="2" key="3">
    <citation type="submission" date="2023-06" db="EMBL/GenBank/DDBJ databases">
        <authorList>
            <person name="Sun Q."/>
            <person name="Zhou Y."/>
        </authorList>
    </citation>
    <scope>NUCLEOTIDE SEQUENCE</scope>
    <source>
        <strain evidence="2">CGMCC 1.10859</strain>
    </source>
</reference>
<evidence type="ECO:0000259" key="1">
    <source>
        <dbReference type="Pfam" id="PF00535"/>
    </source>
</evidence>
<reference evidence="2" key="1">
    <citation type="journal article" date="2014" name="Int. J. Syst. Evol. Microbiol.">
        <title>Complete genome sequence of Corynebacterium casei LMG S-19264T (=DSM 44701T), isolated from a smear-ripened cheese.</title>
        <authorList>
            <consortium name="US DOE Joint Genome Institute (JGI-PGF)"/>
            <person name="Walter F."/>
            <person name="Albersmeier A."/>
            <person name="Kalinowski J."/>
            <person name="Ruckert C."/>
        </authorList>
    </citation>
    <scope>NUCLEOTIDE SEQUENCE</scope>
    <source>
        <strain evidence="2">CGMCC 1.10859</strain>
    </source>
</reference>
<sequence length="322" mass="35115">MRSSDLTLTVSIINYRTGDMTLACVGSVLADLGDIPARVVVVDNLSNDGSAEQIEAWIAQQGPEVPVTLVRSPTNSGFSGGHNQGMAAAPADFYLILNSDALIRPGFFAALLDAAKAHPRAGLLAPRLEDDDGTRQVSCFRFPSPASELIRGASTGVVTRVLGRFAVPLAMPPAPDQIEWASFACILLRKEMVAAIGPMDEGYFLYFEDTEYCLRARRAGWRIAYIPQARAVHFRGGSAPVKTLARERKRLPGYYYASRARFLRQAHGRAGLWAANLMWHLGRALAQVRRVAGKAVPAPNAREARDIWINAFRHSGDSRAAR</sequence>
<gene>
    <name evidence="2" type="ORF">GCM10008024_02660</name>
    <name evidence="3" type="ORF">SAMN05444006_101281</name>
</gene>
<dbReference type="Pfam" id="PF00535">
    <property type="entry name" value="Glycos_transf_2"/>
    <property type="match status" value="1"/>
</dbReference>
<dbReference type="InterPro" id="IPR001173">
    <property type="entry name" value="Glyco_trans_2-like"/>
</dbReference>